<dbReference type="Proteomes" id="UP000538507">
    <property type="component" value="Unassembled WGS sequence"/>
</dbReference>
<evidence type="ECO:0000256" key="1">
    <source>
        <dbReference type="SAM" id="Phobius"/>
    </source>
</evidence>
<feature type="transmembrane region" description="Helical" evidence="1">
    <location>
        <begin position="207"/>
        <end position="228"/>
    </location>
</feature>
<reference evidence="2 3" key="1">
    <citation type="submission" date="2020-08" db="EMBL/GenBank/DDBJ databases">
        <title>Genomic Encyclopedia of Type Strains, Phase IV (KMG-V): Genome sequencing to study the core and pangenomes of soil and plant-associated prokaryotes.</title>
        <authorList>
            <person name="Whitman W."/>
        </authorList>
    </citation>
    <scope>NUCLEOTIDE SEQUENCE [LARGE SCALE GENOMIC DNA]</scope>
    <source>
        <strain evidence="2 3">SEMIA 415</strain>
    </source>
</reference>
<keyword evidence="1" id="KW-0472">Membrane</keyword>
<protein>
    <submittedName>
        <fullName evidence="2">Uncharacterized protein</fullName>
    </submittedName>
</protein>
<sequence length="402" mass="45286">MIEINAWLERVIKGIVFAIYNVFYSLAVIWSSPGRGTLMLWRRWRRGEIQQFGPHSLLLVSSCLFAIILLNDPDVHRAAVREAAGGFKKAGDITIWHLALDASMVFVTLDIGVRLMDALDRKPRSRRHKDRRLALELYVFAGLVAFFFTLKYIDGYLTRYIYSAWPIYDALTLGTSTWIAWLFILSALILAAVFFRYGKVNLVFPRTIPSLIVGGILILMLASIALYAPGWRYFRAFSEWAGGYLRESLANNELTTNLACTFDSVGGLIVEISFSNESSVPLAVDTSSFQVKFWKTEEGDSRSWVTLRSSAPPILTSSTEMAVTRYIVIPKGNTEQIALAYSKSNLERKVRDLATKFANDNAAITACQVDYQQLPPYYCDYAREECKMPLVKQIAVGIAGMK</sequence>
<dbReference type="EMBL" id="JACIGO010000001">
    <property type="protein sequence ID" value="MBB4289487.1"/>
    <property type="molecule type" value="Genomic_DNA"/>
</dbReference>
<evidence type="ECO:0000313" key="3">
    <source>
        <dbReference type="Proteomes" id="UP000538507"/>
    </source>
</evidence>
<proteinExistence type="predicted"/>
<dbReference type="RefSeq" id="WP_183606576.1">
    <property type="nucleotide sequence ID" value="NZ_JACHAZ010000002.1"/>
</dbReference>
<accession>A0AAE2MHS5</accession>
<comment type="caution">
    <text evidence="2">The sequence shown here is derived from an EMBL/GenBank/DDBJ whole genome shotgun (WGS) entry which is preliminary data.</text>
</comment>
<feature type="transmembrane region" description="Helical" evidence="1">
    <location>
        <begin position="12"/>
        <end position="31"/>
    </location>
</feature>
<evidence type="ECO:0000313" key="2">
    <source>
        <dbReference type="EMBL" id="MBB4289487.1"/>
    </source>
</evidence>
<organism evidence="2 3">
    <name type="scientific">Rhizobium leguminosarum</name>
    <dbReference type="NCBI Taxonomy" id="384"/>
    <lineage>
        <taxon>Bacteria</taxon>
        <taxon>Pseudomonadati</taxon>
        <taxon>Pseudomonadota</taxon>
        <taxon>Alphaproteobacteria</taxon>
        <taxon>Hyphomicrobiales</taxon>
        <taxon>Rhizobiaceae</taxon>
        <taxon>Rhizobium/Agrobacterium group</taxon>
        <taxon>Rhizobium</taxon>
    </lineage>
</organism>
<feature type="transmembrane region" description="Helical" evidence="1">
    <location>
        <begin position="52"/>
        <end position="70"/>
    </location>
</feature>
<keyword evidence="1" id="KW-0812">Transmembrane</keyword>
<feature type="transmembrane region" description="Helical" evidence="1">
    <location>
        <begin position="173"/>
        <end position="195"/>
    </location>
</feature>
<gene>
    <name evidence="2" type="ORF">GGE16_001503</name>
</gene>
<feature type="transmembrane region" description="Helical" evidence="1">
    <location>
        <begin position="133"/>
        <end position="153"/>
    </location>
</feature>
<keyword evidence="1" id="KW-1133">Transmembrane helix</keyword>
<feature type="transmembrane region" description="Helical" evidence="1">
    <location>
        <begin position="95"/>
        <end position="113"/>
    </location>
</feature>
<dbReference type="AlphaFoldDB" id="A0AAE2MHS5"/>
<name>A0AAE2MHS5_RHILE</name>